<dbReference type="SUPFAM" id="SSF50249">
    <property type="entry name" value="Nucleic acid-binding proteins"/>
    <property type="match status" value="1"/>
</dbReference>
<keyword evidence="3" id="KW-0227">DNA damage</keyword>
<dbReference type="EMBL" id="UINC01000936">
    <property type="protein sequence ID" value="SUZ64513.1"/>
    <property type="molecule type" value="Genomic_DNA"/>
</dbReference>
<evidence type="ECO:0000256" key="3">
    <source>
        <dbReference type="ARBA" id="ARBA00022763"/>
    </source>
</evidence>
<dbReference type="PANTHER" id="PTHR33991:SF1">
    <property type="entry name" value="DNA REPAIR PROTEIN RECO"/>
    <property type="match status" value="1"/>
</dbReference>
<dbReference type="GO" id="GO:0043590">
    <property type="term" value="C:bacterial nucleoid"/>
    <property type="evidence" value="ECO:0007669"/>
    <property type="project" value="TreeGrafter"/>
</dbReference>
<dbReference type="Gene3D" id="1.20.1440.120">
    <property type="entry name" value="Recombination protein O, C-terminal domain"/>
    <property type="match status" value="1"/>
</dbReference>
<evidence type="ECO:0000256" key="2">
    <source>
        <dbReference type="ARBA" id="ARBA00021310"/>
    </source>
</evidence>
<dbReference type="GO" id="GO:0006302">
    <property type="term" value="P:double-strand break repair"/>
    <property type="evidence" value="ECO:0007669"/>
    <property type="project" value="TreeGrafter"/>
</dbReference>
<dbReference type="SUPFAM" id="SSF57863">
    <property type="entry name" value="ArfGap/RecO-like zinc finger"/>
    <property type="match status" value="1"/>
</dbReference>
<dbReference type="InterPro" id="IPR022572">
    <property type="entry name" value="DNA_rep/recomb_RecO_N"/>
</dbReference>
<accession>A0A381PGC3</accession>
<dbReference type="Pfam" id="PF02565">
    <property type="entry name" value="RecO_C"/>
    <property type="match status" value="1"/>
</dbReference>
<gene>
    <name evidence="8" type="ORF">METZ01_LOCUS17367</name>
</gene>
<evidence type="ECO:0000313" key="8">
    <source>
        <dbReference type="EMBL" id="SUZ64513.1"/>
    </source>
</evidence>
<dbReference type="GO" id="GO:0006310">
    <property type="term" value="P:DNA recombination"/>
    <property type="evidence" value="ECO:0007669"/>
    <property type="project" value="UniProtKB-KW"/>
</dbReference>
<protein>
    <recommendedName>
        <fullName evidence="2">DNA repair protein RecO</fullName>
    </recommendedName>
    <alternativeName>
        <fullName evidence="6">Recombination protein O</fullName>
    </alternativeName>
</protein>
<sequence length="248" mass="28024">MPLFSSEALVLRTYRLGEADRIVVFLTSDRGKKRGVAKGARRTKSRFLGALEPFTCVRVSYYEREYRDLVRVSEVETVRSPLAIRDSGSLNYIGYFAELVDECAQEADPNERLYRLGVSIVEAMVSGVSVERLARYFEYWLLRLQGVYPPAIVCHECAAALEDGGGWISAREGMFLCPSCGEPREGLRLSALSIRFLHDASRIRPADLETITWSIQISRELEAAHSSLIATHLDKELRSMRVMRALQN</sequence>
<evidence type="ECO:0000256" key="4">
    <source>
        <dbReference type="ARBA" id="ARBA00023172"/>
    </source>
</evidence>
<evidence type="ECO:0000256" key="5">
    <source>
        <dbReference type="ARBA" id="ARBA00023204"/>
    </source>
</evidence>
<name>A0A381PGC3_9ZZZZ</name>
<comment type="similarity">
    <text evidence="1">Belongs to the RecO family.</text>
</comment>
<dbReference type="PANTHER" id="PTHR33991">
    <property type="entry name" value="DNA REPAIR PROTEIN RECO"/>
    <property type="match status" value="1"/>
</dbReference>
<dbReference type="InterPro" id="IPR042242">
    <property type="entry name" value="RecO_C"/>
</dbReference>
<reference evidence="8" key="1">
    <citation type="submission" date="2018-05" db="EMBL/GenBank/DDBJ databases">
        <authorList>
            <person name="Lanie J.A."/>
            <person name="Ng W.-L."/>
            <person name="Kazmierczak K.M."/>
            <person name="Andrzejewski T.M."/>
            <person name="Davidsen T.M."/>
            <person name="Wayne K.J."/>
            <person name="Tettelin H."/>
            <person name="Glass J.I."/>
            <person name="Rusch D."/>
            <person name="Podicherti R."/>
            <person name="Tsui H.-C.T."/>
            <person name="Winkler M.E."/>
        </authorList>
    </citation>
    <scope>NUCLEOTIDE SEQUENCE</scope>
</reference>
<evidence type="ECO:0000256" key="1">
    <source>
        <dbReference type="ARBA" id="ARBA00007452"/>
    </source>
</evidence>
<dbReference type="InterPro" id="IPR037278">
    <property type="entry name" value="ARFGAP/RecO"/>
</dbReference>
<dbReference type="InterPro" id="IPR012340">
    <property type="entry name" value="NA-bd_OB-fold"/>
</dbReference>
<dbReference type="Pfam" id="PF11967">
    <property type="entry name" value="RecO_N"/>
    <property type="match status" value="1"/>
</dbReference>
<evidence type="ECO:0000259" key="7">
    <source>
        <dbReference type="Pfam" id="PF11967"/>
    </source>
</evidence>
<keyword evidence="5" id="KW-0234">DNA repair</keyword>
<keyword evidence="4" id="KW-0233">DNA recombination</keyword>
<dbReference type="HAMAP" id="MF_00201">
    <property type="entry name" value="RecO"/>
    <property type="match status" value="1"/>
</dbReference>
<dbReference type="Gene3D" id="2.40.50.140">
    <property type="entry name" value="Nucleic acid-binding proteins"/>
    <property type="match status" value="1"/>
</dbReference>
<dbReference type="InterPro" id="IPR003717">
    <property type="entry name" value="RecO"/>
</dbReference>
<evidence type="ECO:0000256" key="6">
    <source>
        <dbReference type="ARBA" id="ARBA00033409"/>
    </source>
</evidence>
<dbReference type="AlphaFoldDB" id="A0A381PGC3"/>
<dbReference type="NCBIfam" id="TIGR00613">
    <property type="entry name" value="reco"/>
    <property type="match status" value="1"/>
</dbReference>
<organism evidence="8">
    <name type="scientific">marine metagenome</name>
    <dbReference type="NCBI Taxonomy" id="408172"/>
    <lineage>
        <taxon>unclassified sequences</taxon>
        <taxon>metagenomes</taxon>
        <taxon>ecological metagenomes</taxon>
    </lineage>
</organism>
<feature type="domain" description="DNA replication/recombination mediator RecO N-terminal" evidence="7">
    <location>
        <begin position="1"/>
        <end position="80"/>
    </location>
</feature>
<proteinExistence type="inferred from homology"/>